<keyword evidence="1" id="KW-0540">Nuclease</keyword>
<dbReference type="Proteomes" id="UP000885750">
    <property type="component" value="Unassembled WGS sequence"/>
</dbReference>
<accession>A0A7V2SZR4</accession>
<proteinExistence type="predicted"/>
<dbReference type="AlphaFoldDB" id="A0A7V2SZR4"/>
<comment type="caution">
    <text evidence="1">The sequence shown here is derived from an EMBL/GenBank/DDBJ whole genome shotgun (WGS) entry which is preliminary data.</text>
</comment>
<organism evidence="1">
    <name type="scientific">Leucothrix mucor</name>
    <dbReference type="NCBI Taxonomy" id="45248"/>
    <lineage>
        <taxon>Bacteria</taxon>
        <taxon>Pseudomonadati</taxon>
        <taxon>Pseudomonadota</taxon>
        <taxon>Gammaproteobacteria</taxon>
        <taxon>Thiotrichales</taxon>
        <taxon>Thiotrichaceae</taxon>
        <taxon>Leucothrix</taxon>
    </lineage>
</organism>
<dbReference type="EMBL" id="DRMS01000255">
    <property type="protein sequence ID" value="HFC92505.1"/>
    <property type="molecule type" value="Genomic_DNA"/>
</dbReference>
<evidence type="ECO:0000313" key="1">
    <source>
        <dbReference type="EMBL" id="HFC92505.1"/>
    </source>
</evidence>
<reference evidence="1" key="1">
    <citation type="journal article" date="2020" name="mSystems">
        <title>Genome- and Community-Level Interaction Insights into Carbon Utilization and Element Cycling Functions of Hydrothermarchaeota in Hydrothermal Sediment.</title>
        <authorList>
            <person name="Zhou Z."/>
            <person name="Liu Y."/>
            <person name="Xu W."/>
            <person name="Pan J."/>
            <person name="Luo Z.H."/>
            <person name="Li M."/>
        </authorList>
    </citation>
    <scope>NUCLEOTIDE SEQUENCE [LARGE SCALE GENOMIC DNA]</scope>
    <source>
        <strain evidence="1">HyVt-493</strain>
    </source>
</reference>
<sequence>MKSCLKSTRIKDKGEKRLEYLALPSLQAYVSLEQDFAEVEVQRKSEHWQSSYYFLDQDVVFESVDVTLAVEEIYERVNNDNMRLLLEEK</sequence>
<keyword evidence="1" id="KW-0378">Hydrolase</keyword>
<name>A0A7V2SZR4_LEUMU</name>
<gene>
    <name evidence="1" type="ORF">ENJ51_06805</name>
</gene>
<keyword evidence="1" id="KW-0255">Endonuclease</keyword>
<protein>
    <submittedName>
        <fullName evidence="1">Uma2 family endonuclease</fullName>
    </submittedName>
</protein>
<dbReference type="GO" id="GO:0004519">
    <property type="term" value="F:endonuclease activity"/>
    <property type="evidence" value="ECO:0007669"/>
    <property type="project" value="UniProtKB-KW"/>
</dbReference>